<dbReference type="GO" id="GO:0043022">
    <property type="term" value="F:ribosome binding"/>
    <property type="evidence" value="ECO:0007669"/>
    <property type="project" value="TreeGrafter"/>
</dbReference>
<dbReference type="PANTHER" id="PTHR47814">
    <property type="entry name" value="PEPTIDYL-TRNA HYDROLASE ARFB"/>
    <property type="match status" value="1"/>
</dbReference>
<dbReference type="InterPro" id="IPR000352">
    <property type="entry name" value="Pep_chain_release_fac_I"/>
</dbReference>
<evidence type="ECO:0000256" key="2">
    <source>
        <dbReference type="SAM" id="MobiDB-lite"/>
    </source>
</evidence>
<dbReference type="GO" id="GO:0072344">
    <property type="term" value="P:rescue of stalled ribosome"/>
    <property type="evidence" value="ECO:0007669"/>
    <property type="project" value="TreeGrafter"/>
</dbReference>
<feature type="compositionally biased region" description="Basic and acidic residues" evidence="2">
    <location>
        <begin position="120"/>
        <end position="140"/>
    </location>
</feature>
<reference evidence="4 5" key="1">
    <citation type="submission" date="2019-06" db="EMBL/GenBank/DDBJ databases">
        <title>Sequencing the genomes of 1000 actinobacteria strains.</title>
        <authorList>
            <person name="Klenk H.-P."/>
        </authorList>
    </citation>
    <scope>NUCLEOTIDE SEQUENCE [LARGE SCALE GENOMIC DNA]</scope>
    <source>
        <strain evidence="4 5">DSM 45928</strain>
    </source>
</reference>
<dbReference type="Gene3D" id="3.30.160.20">
    <property type="match status" value="1"/>
</dbReference>
<dbReference type="NCBIfam" id="NF006718">
    <property type="entry name" value="PRK09256.1"/>
    <property type="match status" value="1"/>
</dbReference>
<keyword evidence="5" id="KW-1185">Reference proteome</keyword>
<evidence type="ECO:0000256" key="1">
    <source>
        <dbReference type="ARBA" id="ARBA00010835"/>
    </source>
</evidence>
<gene>
    <name evidence="4" type="ORF">FB566_2664</name>
</gene>
<dbReference type="SUPFAM" id="SSF75620">
    <property type="entry name" value="Release factor"/>
    <property type="match status" value="1"/>
</dbReference>
<feature type="domain" description="Prokaryotic-type class I peptide chain release factors" evidence="3">
    <location>
        <begin position="9"/>
        <end position="135"/>
    </location>
</feature>
<dbReference type="Pfam" id="PF00472">
    <property type="entry name" value="RF-1"/>
    <property type="match status" value="1"/>
</dbReference>
<feature type="compositionally biased region" description="Basic residues" evidence="2">
    <location>
        <begin position="109"/>
        <end position="119"/>
    </location>
</feature>
<proteinExistence type="inferred from homology"/>
<evidence type="ECO:0000259" key="3">
    <source>
        <dbReference type="Pfam" id="PF00472"/>
    </source>
</evidence>
<dbReference type="InParanoid" id="A0A543AX16"/>
<comment type="caution">
    <text evidence="4">The sequence shown here is derived from an EMBL/GenBank/DDBJ whole genome shotgun (WGS) entry which is preliminary data.</text>
</comment>
<evidence type="ECO:0000313" key="5">
    <source>
        <dbReference type="Proteomes" id="UP000317043"/>
    </source>
</evidence>
<name>A0A543AX16_9ACTN</name>
<organism evidence="4 5">
    <name type="scientific">Stackebrandtia endophytica</name>
    <dbReference type="NCBI Taxonomy" id="1496996"/>
    <lineage>
        <taxon>Bacteria</taxon>
        <taxon>Bacillati</taxon>
        <taxon>Actinomycetota</taxon>
        <taxon>Actinomycetes</taxon>
        <taxon>Glycomycetales</taxon>
        <taxon>Glycomycetaceae</taxon>
        <taxon>Stackebrandtia</taxon>
    </lineage>
</organism>
<dbReference type="RefSeq" id="WP_142039521.1">
    <property type="nucleotide sequence ID" value="NZ_JBHTGS010000001.1"/>
</dbReference>
<protein>
    <submittedName>
        <fullName evidence="4">Ribosome-associated protein</fullName>
    </submittedName>
</protein>
<dbReference type="GO" id="GO:0004045">
    <property type="term" value="F:peptidyl-tRNA hydrolase activity"/>
    <property type="evidence" value="ECO:0007669"/>
    <property type="project" value="TreeGrafter"/>
</dbReference>
<dbReference type="OrthoDB" id="9815709at2"/>
<dbReference type="EMBL" id="VFOW01000001">
    <property type="protein sequence ID" value="TQL77114.1"/>
    <property type="molecule type" value="Genomic_DNA"/>
</dbReference>
<dbReference type="Proteomes" id="UP000317043">
    <property type="component" value="Unassembled WGS sequence"/>
</dbReference>
<feature type="region of interest" description="Disordered" evidence="2">
    <location>
        <begin position="100"/>
        <end position="140"/>
    </location>
</feature>
<dbReference type="InterPro" id="IPR045853">
    <property type="entry name" value="Pep_chain_release_fac_I_sf"/>
</dbReference>
<comment type="similarity">
    <text evidence="1">Belongs to the prokaryotic/mitochondrial release factor family.</text>
</comment>
<evidence type="ECO:0000313" key="4">
    <source>
        <dbReference type="EMBL" id="TQL77114.1"/>
    </source>
</evidence>
<accession>A0A543AX16</accession>
<dbReference type="GO" id="GO:0003747">
    <property type="term" value="F:translation release factor activity"/>
    <property type="evidence" value="ECO:0007669"/>
    <property type="project" value="InterPro"/>
</dbReference>
<dbReference type="PANTHER" id="PTHR47814:SF1">
    <property type="entry name" value="PEPTIDYL-TRNA HYDROLASE ARFB"/>
    <property type="match status" value="1"/>
</dbReference>
<dbReference type="AlphaFoldDB" id="A0A543AX16"/>
<sequence>MENLRVTNTVEIPELELTWRFSRSSGPGGQHVNTSDSRVELRFDVANSGAFTPAQRERVLEQLESRLVDGVVTVAASRFRSQYRNRQDALERLSALLAGALAPPAPPRRATKPSRRARQRRVDEKRQRGELKKLRRNPDQ</sequence>